<dbReference type="SUPFAM" id="SSF69593">
    <property type="entry name" value="Glycerol-3-phosphate (1)-acyltransferase"/>
    <property type="match status" value="1"/>
</dbReference>
<reference evidence="2" key="1">
    <citation type="submission" date="2014-01" db="EMBL/GenBank/DDBJ databases">
        <title>The genome of the white-rot fungus Pycnoporus cinnabarinus: a basidiomycete model with a versatile arsenal for lignocellulosic biomass breakdown.</title>
        <authorList>
            <person name="Levasseur A."/>
            <person name="Lomascolo A."/>
            <person name="Ruiz-Duenas F.J."/>
            <person name="Uzan E."/>
            <person name="Piumi F."/>
            <person name="Kues U."/>
            <person name="Ram A.F.J."/>
            <person name="Murat C."/>
            <person name="Haon M."/>
            <person name="Benoit I."/>
            <person name="Arfi Y."/>
            <person name="Chevret D."/>
            <person name="Drula E."/>
            <person name="Kwon M.J."/>
            <person name="Gouret P."/>
            <person name="Lesage-Meessen L."/>
            <person name="Lombard V."/>
            <person name="Mariette J."/>
            <person name="Noirot C."/>
            <person name="Park J."/>
            <person name="Patyshakuliyeva A."/>
            <person name="Wieneger R.A.B."/>
            <person name="Wosten H.A.B."/>
            <person name="Martin F."/>
            <person name="Coutinho P.M."/>
            <person name="de Vries R."/>
            <person name="Martinez A.T."/>
            <person name="Klopp C."/>
            <person name="Pontarotti P."/>
            <person name="Henrissat B."/>
            <person name="Record E."/>
        </authorList>
    </citation>
    <scope>NUCLEOTIDE SEQUENCE [LARGE SCALE GENOMIC DNA]</scope>
    <source>
        <strain evidence="2">BRFM137</strain>
    </source>
</reference>
<dbReference type="EMBL" id="CCBP010000067">
    <property type="protein sequence ID" value="CDO70086.1"/>
    <property type="molecule type" value="Genomic_DNA"/>
</dbReference>
<dbReference type="PANTHER" id="PTHR31605">
    <property type="entry name" value="GLYCEROL-3-PHOSPHATE O-ACYLTRANSFERASE 1"/>
    <property type="match status" value="1"/>
</dbReference>
<evidence type="ECO:0000259" key="1">
    <source>
        <dbReference type="Pfam" id="PF01553"/>
    </source>
</evidence>
<dbReference type="PANTHER" id="PTHR31605:SF0">
    <property type="entry name" value="GLYCEROL-3-PHOSPHATE O-ACYLTRANSFERASE 1"/>
    <property type="match status" value="1"/>
</dbReference>
<dbReference type="HOGENOM" id="CLU_026175_1_0_1"/>
<organism evidence="2 3">
    <name type="scientific">Pycnoporus cinnabarinus</name>
    <name type="common">Cinnabar-red polypore</name>
    <name type="synonym">Trametes cinnabarina</name>
    <dbReference type="NCBI Taxonomy" id="5643"/>
    <lineage>
        <taxon>Eukaryota</taxon>
        <taxon>Fungi</taxon>
        <taxon>Dikarya</taxon>
        <taxon>Basidiomycota</taxon>
        <taxon>Agaricomycotina</taxon>
        <taxon>Agaricomycetes</taxon>
        <taxon>Polyporales</taxon>
        <taxon>Polyporaceae</taxon>
        <taxon>Trametes</taxon>
    </lineage>
</organism>
<dbReference type="InterPro" id="IPR052744">
    <property type="entry name" value="GPAT/DAPAT"/>
</dbReference>
<accession>A0A060S772</accession>
<name>A0A060S772_PYCCI</name>
<dbReference type="OrthoDB" id="1044435at2759"/>
<keyword evidence="3" id="KW-1185">Reference proteome</keyword>
<dbReference type="InterPro" id="IPR002123">
    <property type="entry name" value="Plipid/glycerol_acylTrfase"/>
</dbReference>
<sequence>MFKNALVRAILLSSGSIPVARNPNTTPTAAEQPTYPQNTANKALFRETFKALDREEVIGVFPEGTSYTECRIAQVKDGASHAALEYVKWVKQTRGGLSKKLLVVPVGIVYTDKAQYQSRVCVRWGKPIDVEAFAQENLAQDTTLPHELDARPLVKALTAEIERRLMDITINAPDWDTLYVMEAARDILWDDKEHIPASHFVWISQNLISLFTDPHAASSVEKAKHSLLKYHSLLFYAGISHGALCRILHDHSLRPNRTRAVGVFVRQVLTTVLHPRFTLFLPTFLVHIPQYAASALAHRLLARADEEEAHAQFKAVFGGLGATAAYAGITRFIVRRLIGNAPGVLASLKVPAFLVPAASSVWAAGRWFFAGGPNLSGRARAALGVFGVFYATSFVLSHWHDYWVLSNYRQLKYLIASWKLMLGILSPRTSDLQGKQLEPYTEPYVPPPNPYVKLRESKDASRVRFHVPRAKPVPSRKLIRPLLEARSEATKSLWSFLVDSKYLRGLVSGKMKGEPWMQVGPAT</sequence>
<protein>
    <recommendedName>
        <fullName evidence="1">Phospholipid/glycerol acyltransferase domain-containing protein</fullName>
    </recommendedName>
</protein>
<dbReference type="AlphaFoldDB" id="A0A060S772"/>
<evidence type="ECO:0000313" key="2">
    <source>
        <dbReference type="EMBL" id="CDO70086.1"/>
    </source>
</evidence>
<evidence type="ECO:0000313" key="3">
    <source>
        <dbReference type="Proteomes" id="UP000029665"/>
    </source>
</evidence>
<gene>
    <name evidence="2" type="ORF">BN946_scf184806.g13</name>
</gene>
<dbReference type="GO" id="GO:0016287">
    <property type="term" value="F:glycerone-phosphate O-acyltransferase activity"/>
    <property type="evidence" value="ECO:0007669"/>
    <property type="project" value="TreeGrafter"/>
</dbReference>
<dbReference type="GO" id="GO:0008654">
    <property type="term" value="P:phospholipid biosynthetic process"/>
    <property type="evidence" value="ECO:0007669"/>
    <property type="project" value="TreeGrafter"/>
</dbReference>
<dbReference type="GO" id="GO:0004366">
    <property type="term" value="F:glycerol-3-phosphate O-acyltransferase activity"/>
    <property type="evidence" value="ECO:0007669"/>
    <property type="project" value="TreeGrafter"/>
</dbReference>
<feature type="domain" description="Phospholipid/glycerol acyltransferase" evidence="1">
    <location>
        <begin position="2"/>
        <end position="108"/>
    </location>
</feature>
<comment type="caution">
    <text evidence="2">The sequence shown here is derived from an EMBL/GenBank/DDBJ whole genome shotgun (WGS) entry which is preliminary data.</text>
</comment>
<dbReference type="Proteomes" id="UP000029665">
    <property type="component" value="Unassembled WGS sequence"/>
</dbReference>
<dbReference type="STRING" id="5643.A0A060S772"/>
<dbReference type="OMA" id="VCFWAKS"/>
<dbReference type="Pfam" id="PF01553">
    <property type="entry name" value="Acyltransferase"/>
    <property type="match status" value="1"/>
</dbReference>
<proteinExistence type="predicted"/>